<dbReference type="Proteomes" id="UP000033588">
    <property type="component" value="Unassembled WGS sequence"/>
</dbReference>
<feature type="compositionally biased region" description="Polar residues" evidence="1">
    <location>
        <begin position="49"/>
        <end position="58"/>
    </location>
</feature>
<evidence type="ECO:0000256" key="1">
    <source>
        <dbReference type="SAM" id="MobiDB-lite"/>
    </source>
</evidence>
<gene>
    <name evidence="2" type="ORF">VC35_15545</name>
</gene>
<accession>A0A0F4TN58</accession>
<evidence type="ECO:0000313" key="2">
    <source>
        <dbReference type="EMBL" id="KJZ45474.1"/>
    </source>
</evidence>
<reference evidence="2 3" key="1">
    <citation type="submission" date="2015-03" db="EMBL/GenBank/DDBJ databases">
        <title>Comparative genomics of Pseudomonas insights into diversity of traits involved in vanlence and defense.</title>
        <authorList>
            <person name="Qin Y."/>
        </authorList>
    </citation>
    <scope>NUCLEOTIDE SEQUENCE [LARGE SCALE GENOMIC DNA]</scope>
    <source>
        <strain evidence="2 3">C8</strain>
    </source>
</reference>
<name>A0A0F4TN58_PSEFL</name>
<feature type="compositionally biased region" description="Basic and acidic residues" evidence="1">
    <location>
        <begin position="67"/>
        <end position="81"/>
    </location>
</feature>
<sequence length="81" mass="9156">MGSLRSGGGWNGLQMEYAKNDDLQAVKPGMCATSKAAIAQQRFQKMDDSQQATGQVDQRVQRKDKRCKQIDQHYRPEQQGQ</sequence>
<comment type="caution">
    <text evidence="2">The sequence shown here is derived from an EMBL/GenBank/DDBJ whole genome shotgun (WGS) entry which is preliminary data.</text>
</comment>
<proteinExistence type="predicted"/>
<protein>
    <submittedName>
        <fullName evidence="2">Uncharacterized protein</fullName>
    </submittedName>
</protein>
<evidence type="ECO:0000313" key="3">
    <source>
        <dbReference type="Proteomes" id="UP000033588"/>
    </source>
</evidence>
<dbReference type="AlphaFoldDB" id="A0A0F4TN58"/>
<organism evidence="2 3">
    <name type="scientific">Pseudomonas fluorescens</name>
    <dbReference type="NCBI Taxonomy" id="294"/>
    <lineage>
        <taxon>Bacteria</taxon>
        <taxon>Pseudomonadati</taxon>
        <taxon>Pseudomonadota</taxon>
        <taxon>Gammaproteobacteria</taxon>
        <taxon>Pseudomonadales</taxon>
        <taxon>Pseudomonadaceae</taxon>
        <taxon>Pseudomonas</taxon>
    </lineage>
</organism>
<feature type="region of interest" description="Disordered" evidence="1">
    <location>
        <begin position="42"/>
        <end position="81"/>
    </location>
</feature>
<dbReference type="EMBL" id="LACC01000017">
    <property type="protein sequence ID" value="KJZ45474.1"/>
    <property type="molecule type" value="Genomic_DNA"/>
</dbReference>